<name>A0A1B6G4E2_9HEMI</name>
<sequence>MGRRRSNSGDHNGGTQTLVKSVYPKEKQSFKESDIVLWKNPFQTLSYFLCELWYQCSRFVASLFLYRVYVFLSVFMIVNLLVLTYINGPHQPVVNWCAKKLKWCLYWIGLGVLSSVGLGTGLHTFLLYLGPHIASVTMAAYECGGLNFPEPPYPDKILCPSGVDPRWVATMGNIMKKVWLEATMWGAGTALGELPPYFFAKTARLTGISQSGDLKDLVELEKKKKNPTKLGYLDRAKLVVEDLIKRVGFFGILLCASVPNPLFDLAGIMCGHFLVPFWTFFGATLIGKAVIKVMIQKVVVITAFNDALVTKLLLSLKYIPKVGSQLQSIVTEYLIKQKEKLHNPSDDGSKGLMDIALSVLIFMMISYFAISIVNSLAQAYQKRVTKSNSQKSIKKK</sequence>
<protein>
    <recommendedName>
        <fullName evidence="3">Vacuole membrane protein 1</fullName>
    </recommendedName>
</protein>
<keyword evidence="1" id="KW-0472">Membrane</keyword>
<keyword evidence="1" id="KW-1133">Transmembrane helix</keyword>
<organism evidence="2">
    <name type="scientific">Cuerna arida</name>
    <dbReference type="NCBI Taxonomy" id="1464854"/>
    <lineage>
        <taxon>Eukaryota</taxon>
        <taxon>Metazoa</taxon>
        <taxon>Ecdysozoa</taxon>
        <taxon>Arthropoda</taxon>
        <taxon>Hexapoda</taxon>
        <taxon>Insecta</taxon>
        <taxon>Pterygota</taxon>
        <taxon>Neoptera</taxon>
        <taxon>Paraneoptera</taxon>
        <taxon>Hemiptera</taxon>
        <taxon>Auchenorrhyncha</taxon>
        <taxon>Membracoidea</taxon>
        <taxon>Cicadellidae</taxon>
        <taxon>Cicadellinae</taxon>
        <taxon>Proconiini</taxon>
        <taxon>Cuerna</taxon>
    </lineage>
</organism>
<gene>
    <name evidence="2" type="ORF">g.15625</name>
</gene>
<evidence type="ECO:0000256" key="1">
    <source>
        <dbReference type="SAM" id="Phobius"/>
    </source>
</evidence>
<accession>A0A1B6G4E2</accession>
<reference evidence="2" key="1">
    <citation type="submission" date="2015-11" db="EMBL/GenBank/DDBJ databases">
        <title>De novo transcriptome assembly of four potential Pierce s Disease insect vectors from Arizona vineyards.</title>
        <authorList>
            <person name="Tassone E.E."/>
        </authorList>
    </citation>
    <scope>NUCLEOTIDE SEQUENCE</scope>
</reference>
<dbReference type="EMBL" id="GECZ01012472">
    <property type="protein sequence ID" value="JAS57297.1"/>
    <property type="molecule type" value="Transcribed_RNA"/>
</dbReference>
<feature type="transmembrane region" description="Helical" evidence="1">
    <location>
        <begin position="243"/>
        <end position="259"/>
    </location>
</feature>
<feature type="transmembrane region" description="Helical" evidence="1">
    <location>
        <begin position="265"/>
        <end position="286"/>
    </location>
</feature>
<feature type="transmembrane region" description="Helical" evidence="1">
    <location>
        <begin position="64"/>
        <end position="86"/>
    </location>
</feature>
<dbReference type="AlphaFoldDB" id="A0A1B6G4E2"/>
<evidence type="ECO:0008006" key="3">
    <source>
        <dbReference type="Google" id="ProtNLM"/>
    </source>
</evidence>
<feature type="transmembrane region" description="Helical" evidence="1">
    <location>
        <begin position="106"/>
        <end position="129"/>
    </location>
</feature>
<feature type="transmembrane region" description="Helical" evidence="1">
    <location>
        <begin position="355"/>
        <end position="377"/>
    </location>
</feature>
<feature type="transmembrane region" description="Helical" evidence="1">
    <location>
        <begin position="298"/>
        <end position="319"/>
    </location>
</feature>
<keyword evidence="1" id="KW-0812">Transmembrane</keyword>
<proteinExistence type="predicted"/>
<evidence type="ECO:0000313" key="2">
    <source>
        <dbReference type="EMBL" id="JAS57297.1"/>
    </source>
</evidence>